<dbReference type="Gene3D" id="1.10.101.10">
    <property type="entry name" value="PGBD-like superfamily/PGBD"/>
    <property type="match status" value="1"/>
</dbReference>
<keyword evidence="2" id="KW-0175">Coiled coil</keyword>
<keyword evidence="5" id="KW-1185">Reference proteome</keyword>
<accession>A0A7X5R291</accession>
<dbReference type="Gene3D" id="2.40.420.20">
    <property type="match status" value="1"/>
</dbReference>
<dbReference type="Proteomes" id="UP000541033">
    <property type="component" value="Unassembled WGS sequence"/>
</dbReference>
<organism evidence="4 5">
    <name type="scientific">Lysinibacter cavernae</name>
    <dbReference type="NCBI Taxonomy" id="1640652"/>
    <lineage>
        <taxon>Bacteria</taxon>
        <taxon>Bacillati</taxon>
        <taxon>Actinomycetota</taxon>
        <taxon>Actinomycetes</taxon>
        <taxon>Micrococcales</taxon>
        <taxon>Microbacteriaceae</taxon>
        <taxon>Lysinibacter</taxon>
    </lineage>
</organism>
<sequence length="359" mass="37448">MTSETRKRSRPLLIGLGAFVLVGAVVAGIMLSRPPAPAEATKPDVEVTTASVSRGELTERVRAKGKLAFTNARKIGSSKQGTVTWLPDIGSVLAQGQALFYIDNEPVVLFRGTLPAWRSFEQGMTDGPDVQQLEQNLLDLGFLDGTPGETFNWLTTAAIKAWQKSIGLEQTGTIAVGDILFVPSDVRVTDHVAAAGDQAGPELMTVTNTDKRVSASIETAQSELAVVGASVSLQLPDGTQTTGTIESVGSPVEEETPMGGKTLKIPIQVRPDDAAIVAALNNITVTAVLTQVKRDDALILPVTALLAQPGGGFAVERVTGTGTKRKTATVPVELGAFADGQVEVVGGDLAEGDTVVVAE</sequence>
<evidence type="ECO:0000313" key="4">
    <source>
        <dbReference type="EMBL" id="NIH54162.1"/>
    </source>
</evidence>
<proteinExistence type="predicted"/>
<protein>
    <submittedName>
        <fullName evidence="4">Multidrug efflux pump subunit AcrA (Membrane-fusion protein)</fullName>
    </submittedName>
</protein>
<dbReference type="AlphaFoldDB" id="A0A7X5R291"/>
<dbReference type="RefSeq" id="WP_167150575.1">
    <property type="nucleotide sequence ID" value="NZ_JAAMOX010000002.1"/>
</dbReference>
<feature type="domain" description="Peptidoglycan binding-like" evidence="3">
    <location>
        <begin position="127"/>
        <end position="172"/>
    </location>
</feature>
<name>A0A7X5R291_9MICO</name>
<dbReference type="InterPro" id="IPR050465">
    <property type="entry name" value="UPF0194_transport"/>
</dbReference>
<evidence type="ECO:0000313" key="5">
    <source>
        <dbReference type="Proteomes" id="UP000541033"/>
    </source>
</evidence>
<dbReference type="InterPro" id="IPR036366">
    <property type="entry name" value="PGBDSf"/>
</dbReference>
<dbReference type="InterPro" id="IPR002477">
    <property type="entry name" value="Peptidoglycan-bd-like"/>
</dbReference>
<dbReference type="PANTHER" id="PTHR32347:SF14">
    <property type="entry name" value="EFFLUX SYSTEM COMPONENT YKNX-RELATED"/>
    <property type="match status" value="1"/>
</dbReference>
<dbReference type="PANTHER" id="PTHR32347">
    <property type="entry name" value="EFFLUX SYSTEM COMPONENT YKNX-RELATED"/>
    <property type="match status" value="1"/>
</dbReference>
<dbReference type="EMBL" id="JAAMOX010000002">
    <property type="protein sequence ID" value="NIH54162.1"/>
    <property type="molecule type" value="Genomic_DNA"/>
</dbReference>
<evidence type="ECO:0000256" key="1">
    <source>
        <dbReference type="ARBA" id="ARBA00004196"/>
    </source>
</evidence>
<comment type="subcellular location">
    <subcellularLocation>
        <location evidence="1">Cell envelope</location>
    </subcellularLocation>
</comment>
<dbReference type="InterPro" id="IPR036365">
    <property type="entry name" value="PGBD-like_sf"/>
</dbReference>
<dbReference type="SUPFAM" id="SSF47090">
    <property type="entry name" value="PGBD-like"/>
    <property type="match status" value="1"/>
</dbReference>
<dbReference type="Pfam" id="PF01471">
    <property type="entry name" value="PG_binding_1"/>
    <property type="match status" value="1"/>
</dbReference>
<dbReference type="GO" id="GO:0030313">
    <property type="term" value="C:cell envelope"/>
    <property type="evidence" value="ECO:0007669"/>
    <property type="project" value="UniProtKB-SubCell"/>
</dbReference>
<gene>
    <name evidence="4" type="ORF">FHX76_002058</name>
</gene>
<comment type="caution">
    <text evidence="4">The sequence shown here is derived from an EMBL/GenBank/DDBJ whole genome shotgun (WGS) entry which is preliminary data.</text>
</comment>
<reference evidence="4 5" key="1">
    <citation type="submission" date="2020-02" db="EMBL/GenBank/DDBJ databases">
        <title>Sequencing the genomes of 1000 actinobacteria strains.</title>
        <authorList>
            <person name="Klenk H.-P."/>
        </authorList>
    </citation>
    <scope>NUCLEOTIDE SEQUENCE [LARGE SCALE GENOMIC DNA]</scope>
    <source>
        <strain evidence="4 5">DSM 27960</strain>
    </source>
</reference>
<evidence type="ECO:0000256" key="2">
    <source>
        <dbReference type="ARBA" id="ARBA00023054"/>
    </source>
</evidence>
<evidence type="ECO:0000259" key="3">
    <source>
        <dbReference type="Pfam" id="PF01471"/>
    </source>
</evidence>